<dbReference type="InterPro" id="IPR012337">
    <property type="entry name" value="RNaseH-like_sf"/>
</dbReference>
<reference evidence="2 3" key="1">
    <citation type="submission" date="2014-04" db="EMBL/GenBank/DDBJ databases">
        <authorList>
            <consortium name="DOE Joint Genome Institute"/>
            <person name="Kuo A."/>
            <person name="Girlanda M."/>
            <person name="Perotto S."/>
            <person name="Kohler A."/>
            <person name="Nagy L.G."/>
            <person name="Floudas D."/>
            <person name="Copeland A."/>
            <person name="Barry K.W."/>
            <person name="Cichocki N."/>
            <person name="Veneault-Fourrey C."/>
            <person name="LaButti K."/>
            <person name="Lindquist E.A."/>
            <person name="Lipzen A."/>
            <person name="Lundell T."/>
            <person name="Morin E."/>
            <person name="Murat C."/>
            <person name="Sun H."/>
            <person name="Tunlid A."/>
            <person name="Henrissat B."/>
            <person name="Grigoriev I.V."/>
            <person name="Hibbett D.S."/>
            <person name="Martin F."/>
            <person name="Nordberg H.P."/>
            <person name="Cantor M.N."/>
            <person name="Hua S.X."/>
        </authorList>
    </citation>
    <scope>NUCLEOTIDE SEQUENCE [LARGE SCALE GENOMIC DNA]</scope>
    <source>
        <strain evidence="2 3">MUT 4182</strain>
    </source>
</reference>
<organism evidence="2 3">
    <name type="scientific">Tulasnella calospora MUT 4182</name>
    <dbReference type="NCBI Taxonomy" id="1051891"/>
    <lineage>
        <taxon>Eukaryota</taxon>
        <taxon>Fungi</taxon>
        <taxon>Dikarya</taxon>
        <taxon>Basidiomycota</taxon>
        <taxon>Agaricomycotina</taxon>
        <taxon>Agaricomycetes</taxon>
        <taxon>Cantharellales</taxon>
        <taxon>Tulasnellaceae</taxon>
        <taxon>Tulasnella</taxon>
    </lineage>
</organism>
<proteinExistence type="predicted"/>
<keyword evidence="3" id="KW-1185">Reference proteome</keyword>
<gene>
    <name evidence="2" type="ORF">M407DRAFT_21714</name>
</gene>
<dbReference type="HOGENOM" id="CLU_2456428_0_0_1"/>
<dbReference type="InterPro" id="IPR003165">
    <property type="entry name" value="Piwi"/>
</dbReference>
<sequence>MPDDLQRMTFSLCHLNARSTRSTSIVTPVRYAQMVRGRAKHHYDPDGAYGADEDLGFQEPADLNPDRVEAMQRSFQPLHPTIAQRMYFL</sequence>
<accession>A0A0C3QPC3</accession>
<protein>
    <recommendedName>
        <fullName evidence="1">Piwi domain-containing protein</fullName>
    </recommendedName>
</protein>
<dbReference type="InterPro" id="IPR036397">
    <property type="entry name" value="RNaseH_sf"/>
</dbReference>
<reference evidence="3" key="2">
    <citation type="submission" date="2015-01" db="EMBL/GenBank/DDBJ databases">
        <title>Evolutionary Origins and Diversification of the Mycorrhizal Mutualists.</title>
        <authorList>
            <consortium name="DOE Joint Genome Institute"/>
            <consortium name="Mycorrhizal Genomics Consortium"/>
            <person name="Kohler A."/>
            <person name="Kuo A."/>
            <person name="Nagy L.G."/>
            <person name="Floudas D."/>
            <person name="Copeland A."/>
            <person name="Barry K.W."/>
            <person name="Cichocki N."/>
            <person name="Veneault-Fourrey C."/>
            <person name="LaButti K."/>
            <person name="Lindquist E.A."/>
            <person name="Lipzen A."/>
            <person name="Lundell T."/>
            <person name="Morin E."/>
            <person name="Murat C."/>
            <person name="Riley R."/>
            <person name="Ohm R."/>
            <person name="Sun H."/>
            <person name="Tunlid A."/>
            <person name="Henrissat B."/>
            <person name="Grigoriev I.V."/>
            <person name="Hibbett D.S."/>
            <person name="Martin F."/>
        </authorList>
    </citation>
    <scope>NUCLEOTIDE SEQUENCE [LARGE SCALE GENOMIC DNA]</scope>
    <source>
        <strain evidence="3">MUT 4182</strain>
    </source>
</reference>
<dbReference type="STRING" id="1051891.A0A0C3QPC3"/>
<dbReference type="EMBL" id="KN822986">
    <property type="protein sequence ID" value="KIO29144.1"/>
    <property type="molecule type" value="Genomic_DNA"/>
</dbReference>
<dbReference type="SUPFAM" id="SSF53098">
    <property type="entry name" value="Ribonuclease H-like"/>
    <property type="match status" value="1"/>
</dbReference>
<evidence type="ECO:0000259" key="1">
    <source>
        <dbReference type="PROSITE" id="PS50822"/>
    </source>
</evidence>
<evidence type="ECO:0000313" key="3">
    <source>
        <dbReference type="Proteomes" id="UP000054248"/>
    </source>
</evidence>
<dbReference type="Pfam" id="PF02171">
    <property type="entry name" value="Piwi"/>
    <property type="match status" value="1"/>
</dbReference>
<dbReference type="PROSITE" id="PS50822">
    <property type="entry name" value="PIWI"/>
    <property type="match status" value="1"/>
</dbReference>
<name>A0A0C3QPC3_9AGAM</name>
<dbReference type="Gene3D" id="3.30.420.10">
    <property type="entry name" value="Ribonuclease H-like superfamily/Ribonuclease H"/>
    <property type="match status" value="1"/>
</dbReference>
<dbReference type="AlphaFoldDB" id="A0A0C3QPC3"/>
<feature type="domain" description="Piwi" evidence="1">
    <location>
        <begin position="1"/>
        <end position="44"/>
    </location>
</feature>
<dbReference type="Proteomes" id="UP000054248">
    <property type="component" value="Unassembled WGS sequence"/>
</dbReference>
<dbReference type="GO" id="GO:0003676">
    <property type="term" value="F:nucleic acid binding"/>
    <property type="evidence" value="ECO:0007669"/>
    <property type="project" value="InterPro"/>
</dbReference>
<dbReference type="OrthoDB" id="10252740at2759"/>
<evidence type="ECO:0000313" key="2">
    <source>
        <dbReference type="EMBL" id="KIO29144.1"/>
    </source>
</evidence>